<dbReference type="InterPro" id="IPR000668">
    <property type="entry name" value="Peptidase_C1A_C"/>
</dbReference>
<dbReference type="Gene3D" id="3.90.70.10">
    <property type="entry name" value="Cysteine proteinases"/>
    <property type="match status" value="1"/>
</dbReference>
<dbReference type="EMBL" id="JAOAOG010000120">
    <property type="protein sequence ID" value="KAJ6247892.1"/>
    <property type="molecule type" value="Genomic_DNA"/>
</dbReference>
<accession>A0ABQ8YTB6</accession>
<name>A0ABQ8YTB6_9EUKA</name>
<dbReference type="InterPro" id="IPR013128">
    <property type="entry name" value="Peptidase_C1A"/>
</dbReference>
<organism evidence="6 7">
    <name type="scientific">Anaeramoeba flamelloides</name>
    <dbReference type="NCBI Taxonomy" id="1746091"/>
    <lineage>
        <taxon>Eukaryota</taxon>
        <taxon>Metamonada</taxon>
        <taxon>Anaeramoebidae</taxon>
        <taxon>Anaeramoeba</taxon>
    </lineage>
</organism>
<evidence type="ECO:0000256" key="1">
    <source>
        <dbReference type="ARBA" id="ARBA00008455"/>
    </source>
</evidence>
<reference evidence="6" key="1">
    <citation type="submission" date="2022-08" db="EMBL/GenBank/DDBJ databases">
        <title>Novel sulfate-reducing endosymbionts in the free-living metamonad Anaeramoeba.</title>
        <authorList>
            <person name="Jerlstrom-Hultqvist J."/>
            <person name="Cepicka I."/>
            <person name="Gallot-Lavallee L."/>
            <person name="Salas-Leiva D."/>
            <person name="Curtis B.A."/>
            <person name="Zahonova K."/>
            <person name="Pipaliya S."/>
            <person name="Dacks J."/>
            <person name="Roger A.J."/>
        </authorList>
    </citation>
    <scope>NUCLEOTIDE SEQUENCE</scope>
    <source>
        <strain evidence="6">Schooner1</strain>
    </source>
</reference>
<feature type="domain" description="Peptidase C1A papain C-terminal" evidence="4">
    <location>
        <begin position="113"/>
        <end position="352"/>
    </location>
</feature>
<comment type="caution">
    <text evidence="6">The sequence shown here is derived from an EMBL/GenBank/DDBJ whole genome shotgun (WGS) entry which is preliminary data.</text>
</comment>
<evidence type="ECO:0000313" key="6">
    <source>
        <dbReference type="EMBL" id="KAJ6247892.1"/>
    </source>
</evidence>
<keyword evidence="3" id="KW-0732">Signal</keyword>
<evidence type="ECO:0000313" key="7">
    <source>
        <dbReference type="Proteomes" id="UP001150062"/>
    </source>
</evidence>
<feature type="transmembrane region" description="Helical" evidence="2">
    <location>
        <begin position="486"/>
        <end position="508"/>
    </location>
</feature>
<keyword evidence="2" id="KW-0812">Transmembrane</keyword>
<evidence type="ECO:0000256" key="2">
    <source>
        <dbReference type="SAM" id="Phobius"/>
    </source>
</evidence>
<dbReference type="SUPFAM" id="SSF54001">
    <property type="entry name" value="Cysteine proteinases"/>
    <property type="match status" value="1"/>
</dbReference>
<gene>
    <name evidence="6" type="ORF">M0813_18192</name>
</gene>
<proteinExistence type="inferred from homology"/>
<keyword evidence="7" id="KW-1185">Reference proteome</keyword>
<dbReference type="Proteomes" id="UP001150062">
    <property type="component" value="Unassembled WGS sequence"/>
</dbReference>
<keyword evidence="2" id="KW-0472">Membrane</keyword>
<feature type="chain" id="PRO_5046222384" evidence="3">
    <location>
        <begin position="19"/>
        <end position="529"/>
    </location>
</feature>
<dbReference type="SMART" id="SM00645">
    <property type="entry name" value="Pept_C1"/>
    <property type="match status" value="1"/>
</dbReference>
<dbReference type="InterPro" id="IPR038765">
    <property type="entry name" value="Papain-like_cys_pep_sf"/>
</dbReference>
<keyword evidence="2" id="KW-1133">Transmembrane helix</keyword>
<evidence type="ECO:0000259" key="5">
    <source>
        <dbReference type="SMART" id="SM00848"/>
    </source>
</evidence>
<protein>
    <submittedName>
        <fullName evidence="6">Cathepsin l1</fullName>
    </submittedName>
</protein>
<sequence>MNFNQFFICFLVFTTVFSLHHELEWKNFQNKFNKNYKTQQEHDYRKRIFLKHLKGIEEHNSDPTKTWTKGIRESMDLTDKEWDEKYKCEDVSKNFKNLKVSYDDSDELIDVSAPSELNYNDIATTPRNRRECGSSWASSTNALFEYKLYELTNTIFFLSEQQIIDCTYNNSCVSNEDGCQGVTNEMVYIINFSFAALYILDFGTFFHLYDCALAYNRNFRGSVSWEAYPYLSKATPCETSQDEIIQLNPDHSLYKLSPIDEETTKKRLAKFGYIGVGYVYNRDFEYYSGGVLNAKSCVSTAVDKAGVIVGYGWYFDLAYWRLRINEGPTWGESGNVLVGRGHDVYEDVEMPYGMCNIRQYQFQVREATLLDETIVKPLSQPQISLTAIDETHWKVEWLPIERATSYRAQYFYTNANAGYEADTIECNDEICSFKGEYNSTYVSVRVRAIEKVDGYRHILSHWTDLEGLEPIADDDPVDSGWTTKDILTYAAMAVGVLFVICILSLFFASKKKHGTFCGVFCESKRKEED</sequence>
<evidence type="ECO:0000259" key="4">
    <source>
        <dbReference type="SMART" id="SM00645"/>
    </source>
</evidence>
<comment type="similarity">
    <text evidence="1">Belongs to the peptidase C1 family.</text>
</comment>
<dbReference type="Pfam" id="PF08246">
    <property type="entry name" value="Inhibitor_I29"/>
    <property type="match status" value="1"/>
</dbReference>
<dbReference type="InterPro" id="IPR013201">
    <property type="entry name" value="Prot_inhib_I29"/>
</dbReference>
<dbReference type="SMART" id="SM00848">
    <property type="entry name" value="Inhibitor_I29"/>
    <property type="match status" value="1"/>
</dbReference>
<dbReference type="Pfam" id="PF00112">
    <property type="entry name" value="Peptidase_C1"/>
    <property type="match status" value="2"/>
</dbReference>
<feature type="domain" description="Cathepsin propeptide inhibitor" evidence="5">
    <location>
        <begin position="25"/>
        <end position="82"/>
    </location>
</feature>
<feature type="signal peptide" evidence="3">
    <location>
        <begin position="1"/>
        <end position="18"/>
    </location>
</feature>
<evidence type="ECO:0000256" key="3">
    <source>
        <dbReference type="SAM" id="SignalP"/>
    </source>
</evidence>
<dbReference type="PANTHER" id="PTHR12411">
    <property type="entry name" value="CYSTEINE PROTEASE FAMILY C1-RELATED"/>
    <property type="match status" value="1"/>
</dbReference>